<keyword evidence="1" id="KW-0812">Transmembrane</keyword>
<organism evidence="2 3">
    <name type="scientific">Tripterygium wilfordii</name>
    <name type="common">Thunder God vine</name>
    <dbReference type="NCBI Taxonomy" id="458696"/>
    <lineage>
        <taxon>Eukaryota</taxon>
        <taxon>Viridiplantae</taxon>
        <taxon>Streptophyta</taxon>
        <taxon>Embryophyta</taxon>
        <taxon>Tracheophyta</taxon>
        <taxon>Spermatophyta</taxon>
        <taxon>Magnoliopsida</taxon>
        <taxon>eudicotyledons</taxon>
        <taxon>Gunneridae</taxon>
        <taxon>Pentapetalae</taxon>
        <taxon>rosids</taxon>
        <taxon>fabids</taxon>
        <taxon>Celastrales</taxon>
        <taxon>Celastraceae</taxon>
        <taxon>Tripterygium</taxon>
    </lineage>
</organism>
<dbReference type="AlphaFoldDB" id="A0A7J7CDZ8"/>
<dbReference type="Proteomes" id="UP000593562">
    <property type="component" value="Unassembled WGS sequence"/>
</dbReference>
<feature type="transmembrane region" description="Helical" evidence="1">
    <location>
        <begin position="156"/>
        <end position="175"/>
    </location>
</feature>
<reference evidence="2 3" key="1">
    <citation type="journal article" date="2020" name="Nat. Commun.">
        <title>Genome of Tripterygium wilfordii and identification of cytochrome P450 involved in triptolide biosynthesis.</title>
        <authorList>
            <person name="Tu L."/>
            <person name="Su P."/>
            <person name="Zhang Z."/>
            <person name="Gao L."/>
            <person name="Wang J."/>
            <person name="Hu T."/>
            <person name="Zhou J."/>
            <person name="Zhang Y."/>
            <person name="Zhao Y."/>
            <person name="Liu Y."/>
            <person name="Song Y."/>
            <person name="Tong Y."/>
            <person name="Lu Y."/>
            <person name="Yang J."/>
            <person name="Xu C."/>
            <person name="Jia M."/>
            <person name="Peters R.J."/>
            <person name="Huang L."/>
            <person name="Gao W."/>
        </authorList>
    </citation>
    <scope>NUCLEOTIDE SEQUENCE [LARGE SCALE GENOMIC DNA]</scope>
    <source>
        <strain evidence="3">cv. XIE 37</strain>
        <tissue evidence="2">Leaf</tissue>
    </source>
</reference>
<evidence type="ECO:0000313" key="2">
    <source>
        <dbReference type="EMBL" id="KAF5732155.1"/>
    </source>
</evidence>
<dbReference type="EMBL" id="JAAARO010000018">
    <property type="protein sequence ID" value="KAF5732155.1"/>
    <property type="molecule type" value="Genomic_DNA"/>
</dbReference>
<name>A0A7J7CDZ8_TRIWF</name>
<comment type="caution">
    <text evidence="2">The sequence shown here is derived from an EMBL/GenBank/DDBJ whole genome shotgun (WGS) entry which is preliminary data.</text>
</comment>
<gene>
    <name evidence="2" type="ORF">HS088_TW18G00845</name>
</gene>
<keyword evidence="1" id="KW-1133">Transmembrane helix</keyword>
<proteinExistence type="predicted"/>
<evidence type="ECO:0000313" key="3">
    <source>
        <dbReference type="Proteomes" id="UP000593562"/>
    </source>
</evidence>
<keyword evidence="1" id="KW-0472">Membrane</keyword>
<dbReference type="InParanoid" id="A0A7J7CDZ8"/>
<evidence type="ECO:0000256" key="1">
    <source>
        <dbReference type="SAM" id="Phobius"/>
    </source>
</evidence>
<accession>A0A7J7CDZ8</accession>
<protein>
    <submittedName>
        <fullName evidence="2">Putative Myb</fullName>
    </submittedName>
</protein>
<sequence length="176" mass="20016">MGEESPLFKDFLQDFDHFDTNASSSNPIFGVPNTSNFESFDVFPYGFSKNTGLYEYECKPLIDNNGGNNGTGHGQVMDNFGTGGYLNNDNLPQRNQPPLDINPLNSEQVKPIDFVVPDEVSIVDVSSVCMTKNRGFKGKKKLHVVKGQWTEQEDRFFIFIFYMIWPTLFYQIAVIF</sequence>
<keyword evidence="3" id="KW-1185">Reference proteome</keyword>